<dbReference type="SUPFAM" id="SSF47005">
    <property type="entry name" value="Peripheral subunit-binding domain of 2-oxo acid dehydrogenase complex"/>
    <property type="match status" value="2"/>
</dbReference>
<dbReference type="AlphaFoldDB" id="A0A1Q8QA15"/>
<dbReference type="SUPFAM" id="SSF52777">
    <property type="entry name" value="CoA-dependent acyltransferases"/>
    <property type="match status" value="1"/>
</dbReference>
<dbReference type="Gene3D" id="3.30.559.10">
    <property type="entry name" value="Chloramphenicol acetyltransferase-like domain"/>
    <property type="match status" value="1"/>
</dbReference>
<reference evidence="10 11" key="1">
    <citation type="submission" date="2016-12" db="EMBL/GenBank/DDBJ databases">
        <title>Domibacillus antri genome sequencing.</title>
        <authorList>
            <person name="Verma A."/>
            <person name="Krishnamurthi S."/>
        </authorList>
    </citation>
    <scope>NUCLEOTIDE SEQUENCE [LARGE SCALE GENOMIC DNA]</scope>
    <source>
        <strain evidence="10 11">XD80</strain>
    </source>
</reference>
<keyword evidence="5 6" id="KW-0012">Acyltransferase</keyword>
<keyword evidence="4 6" id="KW-0450">Lipoyl</keyword>
<evidence type="ECO:0000256" key="1">
    <source>
        <dbReference type="ARBA" id="ARBA00001938"/>
    </source>
</evidence>
<evidence type="ECO:0000256" key="4">
    <source>
        <dbReference type="ARBA" id="ARBA00022823"/>
    </source>
</evidence>
<evidence type="ECO:0000313" key="11">
    <source>
        <dbReference type="Proteomes" id="UP000185568"/>
    </source>
</evidence>
<dbReference type="InterPro" id="IPR023213">
    <property type="entry name" value="CAT-like_dom_sf"/>
</dbReference>
<name>A0A1Q8QA15_9BACI</name>
<dbReference type="SUPFAM" id="SSF51230">
    <property type="entry name" value="Single hybrid motif"/>
    <property type="match status" value="1"/>
</dbReference>
<dbReference type="Proteomes" id="UP000185568">
    <property type="component" value="Unassembled WGS sequence"/>
</dbReference>
<dbReference type="EMBL" id="MSDU01000003">
    <property type="protein sequence ID" value="OLN24177.1"/>
    <property type="molecule type" value="Genomic_DNA"/>
</dbReference>
<sequence>MTNTDLTTVTLPRLSDSDDESVIVFWHKSVGDEVKQGDVLVEVQTAKAVNEIEAPADGILTNIHIARGDVASVGNVLAEIEAGTSQSAGQTSETAKQNFVKASPRVRKIAKELGVNLADVSPTGPNGRPTEEDVRQFAEQPAETKTETSQQKHRVIATPSVRKYARSKGVNIDDVQGMGGNGRITGDDIDHHIKLKQSASLSDESKAISLSSEKDSRIEVEKMSITRKAISAAMTHSKQTIPHVTHFSQAEVSELVRLRHSWNETAVGNITYLPFIIKALVQTLKKHRLLNASIREETDEVVYKYFYNIGIAVQTEDGLLVPVIKDCDQKSVIGLAEELHELTEKARAGNLSAADMKDGTCTISNIGSAKGSWFTPVIHHPETAILGVGMIEKQPVVKDNDIVIGQVMPLSLSYDHRLIDGAAAQHALNDLKASLENPAKLFMELI</sequence>
<comment type="caution">
    <text evidence="10">The sequence shown here is derived from an EMBL/GenBank/DDBJ whole genome shotgun (WGS) entry which is preliminary data.</text>
</comment>
<dbReference type="InterPro" id="IPR001078">
    <property type="entry name" value="2-oxoacid_DH_actylTfrase"/>
</dbReference>
<comment type="cofactor">
    <cofactor evidence="1 6">
        <name>(R)-lipoate</name>
        <dbReference type="ChEBI" id="CHEBI:83088"/>
    </cofactor>
</comment>
<dbReference type="STRING" id="1714264.BTO30_01845"/>
<organism evidence="10 11">
    <name type="scientific">Domibacillus antri</name>
    <dbReference type="NCBI Taxonomy" id="1714264"/>
    <lineage>
        <taxon>Bacteria</taxon>
        <taxon>Bacillati</taxon>
        <taxon>Bacillota</taxon>
        <taxon>Bacilli</taxon>
        <taxon>Bacillales</taxon>
        <taxon>Bacillaceae</taxon>
        <taxon>Domibacillus</taxon>
    </lineage>
</organism>
<evidence type="ECO:0000256" key="3">
    <source>
        <dbReference type="ARBA" id="ARBA00022679"/>
    </source>
</evidence>
<dbReference type="CDD" id="cd06849">
    <property type="entry name" value="lipoyl_domain"/>
    <property type="match status" value="1"/>
</dbReference>
<dbReference type="GO" id="GO:0016407">
    <property type="term" value="F:acetyltransferase activity"/>
    <property type="evidence" value="ECO:0007669"/>
    <property type="project" value="TreeGrafter"/>
</dbReference>
<keyword evidence="3 6" id="KW-0808">Transferase</keyword>
<dbReference type="EC" id="2.3.1.-" evidence="6"/>
<feature type="domain" description="Peripheral subunit-binding (PSBD)" evidence="9">
    <location>
        <begin position="156"/>
        <end position="193"/>
    </location>
</feature>
<dbReference type="PROSITE" id="PS51826">
    <property type="entry name" value="PSBD"/>
    <property type="match status" value="2"/>
</dbReference>
<dbReference type="InterPro" id="IPR036625">
    <property type="entry name" value="E3-bd_dom_sf"/>
</dbReference>
<feature type="compositionally biased region" description="Basic and acidic residues" evidence="7">
    <location>
        <begin position="129"/>
        <end position="146"/>
    </location>
</feature>
<feature type="domain" description="Lipoyl-binding" evidence="8">
    <location>
        <begin position="6"/>
        <end position="81"/>
    </location>
</feature>
<dbReference type="PROSITE" id="PS50968">
    <property type="entry name" value="BIOTINYL_LIPOYL"/>
    <property type="match status" value="1"/>
</dbReference>
<gene>
    <name evidence="10" type="ORF">BTO30_01845</name>
</gene>
<comment type="similarity">
    <text evidence="2 6">Belongs to the 2-oxoacid dehydrogenase family.</text>
</comment>
<evidence type="ECO:0000256" key="5">
    <source>
        <dbReference type="ARBA" id="ARBA00023315"/>
    </source>
</evidence>
<dbReference type="Pfam" id="PF00364">
    <property type="entry name" value="Biotin_lipoyl"/>
    <property type="match status" value="1"/>
</dbReference>
<dbReference type="Gene3D" id="4.10.320.10">
    <property type="entry name" value="E3-binding domain"/>
    <property type="match status" value="2"/>
</dbReference>
<proteinExistence type="inferred from homology"/>
<keyword evidence="11" id="KW-1185">Reference proteome</keyword>
<dbReference type="FunFam" id="3.30.559.10:FF:000007">
    <property type="entry name" value="Dihydrolipoamide acetyltransferase component of pyruvate dehydrogenase complex"/>
    <property type="match status" value="1"/>
</dbReference>
<dbReference type="OrthoDB" id="9805770at2"/>
<dbReference type="GO" id="GO:0031405">
    <property type="term" value="F:lipoic acid binding"/>
    <property type="evidence" value="ECO:0007669"/>
    <property type="project" value="TreeGrafter"/>
</dbReference>
<dbReference type="GO" id="GO:0005737">
    <property type="term" value="C:cytoplasm"/>
    <property type="evidence" value="ECO:0007669"/>
    <property type="project" value="TreeGrafter"/>
</dbReference>
<evidence type="ECO:0000259" key="9">
    <source>
        <dbReference type="PROSITE" id="PS51826"/>
    </source>
</evidence>
<dbReference type="PANTHER" id="PTHR43178:SF5">
    <property type="entry name" value="LIPOAMIDE ACYLTRANSFERASE COMPONENT OF BRANCHED-CHAIN ALPHA-KETO ACID DEHYDROGENASE COMPLEX, MITOCHONDRIAL"/>
    <property type="match status" value="1"/>
</dbReference>
<evidence type="ECO:0000256" key="6">
    <source>
        <dbReference type="RuleBase" id="RU003423"/>
    </source>
</evidence>
<protein>
    <recommendedName>
        <fullName evidence="6">Dihydrolipoamide acetyltransferase component of pyruvate dehydrogenase complex</fullName>
        <ecNumber evidence="6">2.3.1.-</ecNumber>
    </recommendedName>
</protein>
<dbReference type="InterPro" id="IPR004167">
    <property type="entry name" value="PSBD"/>
</dbReference>
<dbReference type="PROSITE" id="PS00189">
    <property type="entry name" value="LIPOYL"/>
    <property type="match status" value="1"/>
</dbReference>
<dbReference type="InterPro" id="IPR003016">
    <property type="entry name" value="2-oxoA_DH_lipoyl-BS"/>
</dbReference>
<dbReference type="InterPro" id="IPR011053">
    <property type="entry name" value="Single_hybrid_motif"/>
</dbReference>
<dbReference type="InterPro" id="IPR050743">
    <property type="entry name" value="2-oxoacid_DH_E2_comp"/>
</dbReference>
<dbReference type="InterPro" id="IPR000089">
    <property type="entry name" value="Biotin_lipoyl"/>
</dbReference>
<dbReference type="Pfam" id="PF00198">
    <property type="entry name" value="2-oxoacid_dh"/>
    <property type="match status" value="1"/>
</dbReference>
<feature type="region of interest" description="Disordered" evidence="7">
    <location>
        <begin position="117"/>
        <end position="155"/>
    </location>
</feature>
<dbReference type="Gene3D" id="2.40.50.100">
    <property type="match status" value="1"/>
</dbReference>
<feature type="domain" description="Peripheral subunit-binding (PSBD)" evidence="9">
    <location>
        <begin position="101"/>
        <end position="138"/>
    </location>
</feature>
<evidence type="ECO:0000256" key="7">
    <source>
        <dbReference type="SAM" id="MobiDB-lite"/>
    </source>
</evidence>
<evidence type="ECO:0000313" key="10">
    <source>
        <dbReference type="EMBL" id="OLN24177.1"/>
    </source>
</evidence>
<dbReference type="PANTHER" id="PTHR43178">
    <property type="entry name" value="DIHYDROLIPOAMIDE ACETYLTRANSFERASE COMPONENT OF PYRUVATE DEHYDROGENASE COMPLEX"/>
    <property type="match status" value="1"/>
</dbReference>
<evidence type="ECO:0000259" key="8">
    <source>
        <dbReference type="PROSITE" id="PS50968"/>
    </source>
</evidence>
<evidence type="ECO:0000256" key="2">
    <source>
        <dbReference type="ARBA" id="ARBA00007317"/>
    </source>
</evidence>
<dbReference type="RefSeq" id="WP_075396996.1">
    <property type="nucleotide sequence ID" value="NZ_MSDU01000003.1"/>
</dbReference>
<dbReference type="Pfam" id="PF02817">
    <property type="entry name" value="E3_binding"/>
    <property type="match status" value="2"/>
</dbReference>
<accession>A0A1Q8QA15</accession>